<dbReference type="Gene3D" id="1.25.40.10">
    <property type="entry name" value="Tetratricopeptide repeat domain"/>
    <property type="match status" value="1"/>
</dbReference>
<dbReference type="RefSeq" id="WP_015050166.1">
    <property type="nucleotide sequence ID" value="NC_018870.1"/>
</dbReference>
<dbReference type="HOGENOM" id="CLU_2572761_0_0_9"/>
<accession>K4LH74</accession>
<name>K4LH74_THEPS</name>
<dbReference type="KEGG" id="tpz:Tph_c10630"/>
<organism evidence="1 2">
    <name type="scientific">Thermacetogenium phaeum (strain ATCC BAA-254 / DSM 26808 / PB)</name>
    <dbReference type="NCBI Taxonomy" id="1089553"/>
    <lineage>
        <taxon>Bacteria</taxon>
        <taxon>Bacillati</taxon>
        <taxon>Bacillota</taxon>
        <taxon>Clostridia</taxon>
        <taxon>Thermoanaerobacterales</taxon>
        <taxon>Thermoanaerobacteraceae</taxon>
        <taxon>Thermacetogenium</taxon>
    </lineage>
</organism>
<dbReference type="EMBL" id="CP003732">
    <property type="protein sequence ID" value="AFV11285.1"/>
    <property type="molecule type" value="Genomic_DNA"/>
</dbReference>
<proteinExistence type="predicted"/>
<evidence type="ECO:0000313" key="1">
    <source>
        <dbReference type="EMBL" id="AFV11285.1"/>
    </source>
</evidence>
<reference evidence="1 2" key="1">
    <citation type="journal article" date="2012" name="BMC Genomics">
        <title>Genome-guided analysis of physiological and morphological traits of the fermentative acetate oxidizer Thermacetogenium phaeum.</title>
        <authorList>
            <person name="Oehler D."/>
            <person name="Poehlein A."/>
            <person name="Leimbach A."/>
            <person name="Muller N."/>
            <person name="Daniel R."/>
            <person name="Gottschalk G."/>
            <person name="Schink B."/>
        </authorList>
    </citation>
    <scope>NUCLEOTIDE SEQUENCE [LARGE SCALE GENOMIC DNA]</scope>
    <source>
        <strain evidence="2">ATCC BAA-254 / DSM 26808 / PB</strain>
    </source>
</reference>
<dbReference type="InterPro" id="IPR011990">
    <property type="entry name" value="TPR-like_helical_dom_sf"/>
</dbReference>
<sequence length="81" mass="9365">MKECTDVKKEAKGAIIRLARHLEATGHACEARDLYLKLMNEYPESEEAFEARKSLLSQAREYERRGMVHNALDIYRILLLG</sequence>
<dbReference type="Proteomes" id="UP000000467">
    <property type="component" value="Chromosome"/>
</dbReference>
<evidence type="ECO:0008006" key="3">
    <source>
        <dbReference type="Google" id="ProtNLM"/>
    </source>
</evidence>
<keyword evidence="2" id="KW-1185">Reference proteome</keyword>
<evidence type="ECO:0000313" key="2">
    <source>
        <dbReference type="Proteomes" id="UP000000467"/>
    </source>
</evidence>
<dbReference type="AlphaFoldDB" id="K4LH74"/>
<dbReference type="SUPFAM" id="SSF48452">
    <property type="entry name" value="TPR-like"/>
    <property type="match status" value="1"/>
</dbReference>
<gene>
    <name evidence="1" type="ordered locus">Tph_c10630</name>
</gene>
<protein>
    <recommendedName>
        <fullName evidence="3">Tetratricopeptide repeat protein</fullName>
    </recommendedName>
</protein>